<comment type="caution">
    <text evidence="7">The sequence shown here is derived from an EMBL/GenBank/DDBJ whole genome shotgun (WGS) entry which is preliminary data.</text>
</comment>
<dbReference type="Proteomes" id="UP000262379">
    <property type="component" value="Unassembled WGS sequence"/>
</dbReference>
<organism evidence="7 8">
    <name type="scientific">Mesorhizobium denitrificans</name>
    <dbReference type="NCBI Taxonomy" id="2294114"/>
    <lineage>
        <taxon>Bacteria</taxon>
        <taxon>Pseudomonadati</taxon>
        <taxon>Pseudomonadota</taxon>
        <taxon>Alphaproteobacteria</taxon>
        <taxon>Hyphomicrobiales</taxon>
        <taxon>Phyllobacteriaceae</taxon>
        <taxon>Mesorhizobium</taxon>
    </lineage>
</organism>
<dbReference type="InterPro" id="IPR000914">
    <property type="entry name" value="SBP_5_dom"/>
</dbReference>
<dbReference type="CDD" id="cd08512">
    <property type="entry name" value="PBP2_NikA_DppA_OppA_like_7"/>
    <property type="match status" value="1"/>
</dbReference>
<dbReference type="SUPFAM" id="SSF53850">
    <property type="entry name" value="Periplasmic binding protein-like II"/>
    <property type="match status" value="1"/>
</dbReference>
<dbReference type="EMBL" id="QURN01000003">
    <property type="protein sequence ID" value="RFC68928.1"/>
    <property type="molecule type" value="Genomic_DNA"/>
</dbReference>
<dbReference type="Pfam" id="PF00496">
    <property type="entry name" value="SBP_bac_5"/>
    <property type="match status" value="1"/>
</dbReference>
<evidence type="ECO:0000313" key="8">
    <source>
        <dbReference type="Proteomes" id="UP000262379"/>
    </source>
</evidence>
<dbReference type="AlphaFoldDB" id="A0A371XI75"/>
<evidence type="ECO:0000256" key="1">
    <source>
        <dbReference type="ARBA" id="ARBA00004418"/>
    </source>
</evidence>
<keyword evidence="3" id="KW-0813">Transport</keyword>
<proteinExistence type="inferred from homology"/>
<comment type="subcellular location">
    <subcellularLocation>
        <location evidence="1">Periplasm</location>
    </subcellularLocation>
</comment>
<name>A0A371XI75_9HYPH</name>
<comment type="similarity">
    <text evidence="2">Belongs to the bacterial solute-binding protein 5 family.</text>
</comment>
<protein>
    <submittedName>
        <fullName evidence="7">ABC transporter substrate-binding protein</fullName>
    </submittedName>
</protein>
<keyword evidence="4 5" id="KW-0732">Signal</keyword>
<feature type="chain" id="PRO_5016993325" evidence="5">
    <location>
        <begin position="24"/>
        <end position="527"/>
    </location>
</feature>
<gene>
    <name evidence="7" type="ORF">DY251_04720</name>
</gene>
<evidence type="ECO:0000259" key="6">
    <source>
        <dbReference type="Pfam" id="PF00496"/>
    </source>
</evidence>
<dbReference type="GO" id="GO:0015833">
    <property type="term" value="P:peptide transport"/>
    <property type="evidence" value="ECO:0007669"/>
    <property type="project" value="TreeGrafter"/>
</dbReference>
<evidence type="ECO:0000313" key="7">
    <source>
        <dbReference type="EMBL" id="RFC68928.1"/>
    </source>
</evidence>
<feature type="domain" description="Solute-binding protein family 5" evidence="6">
    <location>
        <begin position="68"/>
        <end position="434"/>
    </location>
</feature>
<dbReference type="Gene3D" id="3.90.76.10">
    <property type="entry name" value="Dipeptide-binding Protein, Domain 1"/>
    <property type="match status" value="1"/>
</dbReference>
<dbReference type="Gene3D" id="3.40.190.10">
    <property type="entry name" value="Periplasmic binding protein-like II"/>
    <property type="match status" value="1"/>
</dbReference>
<dbReference type="PANTHER" id="PTHR30290">
    <property type="entry name" value="PERIPLASMIC BINDING COMPONENT OF ABC TRANSPORTER"/>
    <property type="match status" value="1"/>
</dbReference>
<dbReference type="GO" id="GO:0030313">
    <property type="term" value="C:cell envelope"/>
    <property type="evidence" value="ECO:0007669"/>
    <property type="project" value="UniProtKB-SubCell"/>
</dbReference>
<dbReference type="PANTHER" id="PTHR30290:SF10">
    <property type="entry name" value="PERIPLASMIC OLIGOPEPTIDE-BINDING PROTEIN-RELATED"/>
    <property type="match status" value="1"/>
</dbReference>
<evidence type="ECO:0000256" key="5">
    <source>
        <dbReference type="SAM" id="SignalP"/>
    </source>
</evidence>
<feature type="signal peptide" evidence="5">
    <location>
        <begin position="1"/>
        <end position="23"/>
    </location>
</feature>
<accession>A0A371XI75</accession>
<keyword evidence="8" id="KW-1185">Reference proteome</keyword>
<evidence type="ECO:0000256" key="2">
    <source>
        <dbReference type="ARBA" id="ARBA00005695"/>
    </source>
</evidence>
<sequence length="527" mass="56828">MFRPRGILVSAALVAALGGAAHAESRTLVIARDMDINSLDPHRAWCDTCQIFNSSAYESLVTLDKDNKIIPLLAKSWEVNPEQTQITLHLDPAAKFSDGSAVESKDVKWTFERLKNIKTSSSFMADPITSIEIPDAQTVVLKLASPNSEYIQILAASYMAVMNSDVVAEHGGLADATAVDKDTAETWLLANSAGSGTFVLSGYEPNAELRLKRNDTYWGANKAKVPEVVFRQVKDAVAQAQMLQSGTVDIAQQIDPETAKSLQGSAAKVEELPSLNFVYVVLSPGAKGNKVPLTPQVREAISSAIDRKGLIDLVVGGAGSEIAVPVPPGFPGAEGHKVPEYNPEHAKKLLADAGHPDGFEIESIYPDMNTYGVDFNLMMQKVQQDLAQVGIKVKLSPVPFSNWRDAVNGDGIPLSMVFYAPDFFGTSQYIDYFGLAPGTVWAKRAGGERDPSIVNHEIRGVMDAALAAKTPEEAAKKWFDAAEMIKKADIILPMINPSLVLAYGPNVKGVRFSPCCNTPLAEISNDN</sequence>
<dbReference type="Gene3D" id="3.10.105.10">
    <property type="entry name" value="Dipeptide-binding Protein, Domain 3"/>
    <property type="match status" value="1"/>
</dbReference>
<evidence type="ECO:0000256" key="4">
    <source>
        <dbReference type="ARBA" id="ARBA00022729"/>
    </source>
</evidence>
<evidence type="ECO:0000256" key="3">
    <source>
        <dbReference type="ARBA" id="ARBA00022448"/>
    </source>
</evidence>
<dbReference type="GO" id="GO:1904680">
    <property type="term" value="F:peptide transmembrane transporter activity"/>
    <property type="evidence" value="ECO:0007669"/>
    <property type="project" value="TreeGrafter"/>
</dbReference>
<reference evidence="8" key="1">
    <citation type="submission" date="2018-08" db="EMBL/GenBank/DDBJ databases">
        <authorList>
            <person name="Im W.T."/>
        </authorList>
    </citation>
    <scope>NUCLEOTIDE SEQUENCE [LARGE SCALE GENOMIC DNA]</scope>
    <source>
        <strain evidence="8">LA-28</strain>
    </source>
</reference>
<dbReference type="InterPro" id="IPR039424">
    <property type="entry name" value="SBP_5"/>
</dbReference>